<accession>A0AAI9FZP4</accession>
<sequence>MRATYLTAVKAGITRLRDKGGASEDALFDLLNGYVTAARTIRMRQAARIQLDLPPGTIGLTSFKGAFVVYADQVMPAGPGYSVVVLKHPSNGAATLKEIHYSLPYLGFLYVVAEFSDGSTYHYWLEEGKPWAPNTTYLPGALVSPTAPNGLAYSLVDTGGGHATWEAYAARTVGNVVVPSANNGFKYTVSSVSGANARSGDTEPQWPATTGGTVNEDVPLENPLGNAGSGTAGGSVPQWTAAKQAAKGDLIRPVNLPSPTATAPINGDFTAGNTGWDLEGGVSIVSGKLELPGRISDGAAVNQARFVVADGASLTANCLIEQGPAKAGATRGWVEIRWYDKDDVMISYVQGNIVSSDAAISTAVSPKPSGAAYARAVIALWSVGDHDHVTGADNLTVSGAVNGLPAGLVYRAVQDVVAHTGATEPAWPNILGKRVVDGGVTWEAVAITRVTWTASPLYVSGGIEPVWPTNVGGTVVDGSVTWKAVSRRVEDPNCPNSKVVLIGASKVFAGNGDTVPYSATVAPKDWSSANDAGFLPTGLQNYGANPVAAMGLYRGNLTVFNAEAFQLWQIDEDPASMSLLDALPVGSTQHRAIAAVGNDLLFLASQGVRSVGIAASSTNFQAGDVGMPIDPLVQAWLAQPSVVPRGLYFPAAGQYWLMFAKDGQTEVFVYTMTQIGQVGAWSRYVFPFEVHAWAIQGDALYLRSANRIYRMVDGAIGDELSPGVFTRFQGVIQWPWLDFGPAGVTKMLYGFEVVGRGKVGVQVGFDQTNGGAFTPAYRVDPDTLTGGPVPMSMAAPTFAVRLVYDGAEAWQWNAFGLYVQDFRPMA</sequence>
<dbReference type="AlphaFoldDB" id="A0AAI9FZP4"/>
<feature type="region of interest" description="Disordered" evidence="1">
    <location>
        <begin position="193"/>
        <end position="215"/>
    </location>
</feature>
<dbReference type="Proteomes" id="UP001214521">
    <property type="component" value="Unassembled WGS sequence"/>
</dbReference>
<name>A0AAI9FZP4_STEMA</name>
<evidence type="ECO:0000256" key="1">
    <source>
        <dbReference type="SAM" id="MobiDB-lite"/>
    </source>
</evidence>
<gene>
    <name evidence="2" type="ORF">QEK83_001953</name>
</gene>
<proteinExistence type="predicted"/>
<evidence type="ECO:0000313" key="3">
    <source>
        <dbReference type="Proteomes" id="UP001214521"/>
    </source>
</evidence>
<protein>
    <submittedName>
        <fullName evidence="2">Uncharacterized protein</fullName>
    </submittedName>
</protein>
<evidence type="ECO:0000313" key="2">
    <source>
        <dbReference type="EMBL" id="EKT4441303.1"/>
    </source>
</evidence>
<reference evidence="2" key="1">
    <citation type="submission" date="2022-07" db="EMBL/GenBank/DDBJ databases">
        <authorList>
            <consortium name="Clinical and Environmental Microbiology Branch: Whole genome sequencing antimicrobial resistance pathogens in the healthcare setting"/>
        </authorList>
    </citation>
    <scope>NUCLEOTIDE SEQUENCE</scope>
    <source>
        <strain evidence="2">Stenotrophomonas_maltophilia_2021CK-00905</strain>
    </source>
</reference>
<organism evidence="2 3">
    <name type="scientific">Stenotrophomonas maltophilia</name>
    <name type="common">Pseudomonas maltophilia</name>
    <name type="synonym">Xanthomonas maltophilia</name>
    <dbReference type="NCBI Taxonomy" id="40324"/>
    <lineage>
        <taxon>Bacteria</taxon>
        <taxon>Pseudomonadati</taxon>
        <taxon>Pseudomonadota</taxon>
        <taxon>Gammaproteobacteria</taxon>
        <taxon>Lysobacterales</taxon>
        <taxon>Lysobacteraceae</taxon>
        <taxon>Stenotrophomonas</taxon>
        <taxon>Stenotrophomonas maltophilia group</taxon>
    </lineage>
</organism>
<comment type="caution">
    <text evidence="2">The sequence shown here is derived from an EMBL/GenBank/DDBJ whole genome shotgun (WGS) entry which is preliminary data.</text>
</comment>
<dbReference type="RefSeq" id="WP_164158772.1">
    <property type="nucleotide sequence ID" value="NZ_VKQR01000028.1"/>
</dbReference>
<dbReference type="EMBL" id="ABLOMU010000017">
    <property type="protein sequence ID" value="EKT4441303.1"/>
    <property type="molecule type" value="Genomic_DNA"/>
</dbReference>